<feature type="transmembrane region" description="Helical" evidence="8">
    <location>
        <begin position="171"/>
        <end position="189"/>
    </location>
</feature>
<evidence type="ECO:0000256" key="7">
    <source>
        <dbReference type="PIRSR" id="PIRSR608901-2"/>
    </source>
</evidence>
<reference evidence="10 11" key="1">
    <citation type="submission" date="2020-08" db="EMBL/GenBank/DDBJ databases">
        <title>Genomic Encyclopedia of Type Strains, Phase IV (KMG-IV): sequencing the most valuable type-strain genomes for metagenomic binning, comparative biology and taxonomic classification.</title>
        <authorList>
            <person name="Goeker M."/>
        </authorList>
    </citation>
    <scope>NUCLEOTIDE SEQUENCE [LARGE SCALE GENOMIC DNA]</scope>
    <source>
        <strain evidence="10 11">DSM 17454</strain>
    </source>
</reference>
<dbReference type="GO" id="GO:0016811">
    <property type="term" value="F:hydrolase activity, acting on carbon-nitrogen (but not peptide) bonds, in linear amides"/>
    <property type="evidence" value="ECO:0007669"/>
    <property type="project" value="InterPro"/>
</dbReference>
<feature type="binding site" evidence="7">
    <location>
        <position position="105"/>
    </location>
    <ligand>
        <name>Zn(2+)</name>
        <dbReference type="ChEBI" id="CHEBI:29105"/>
        <note>catalytic</note>
    </ligand>
</feature>
<evidence type="ECO:0000256" key="8">
    <source>
        <dbReference type="SAM" id="Phobius"/>
    </source>
</evidence>
<name>A0A8E1WI30_9HYPH</name>
<accession>A0A8E1WI30</accession>
<feature type="binding site" evidence="7">
    <location>
        <position position="230"/>
    </location>
    <ligand>
        <name>Zn(2+)</name>
        <dbReference type="ChEBI" id="CHEBI:29105"/>
        <note>catalytic</note>
    </ligand>
</feature>
<evidence type="ECO:0000256" key="9">
    <source>
        <dbReference type="SAM" id="SignalP"/>
    </source>
</evidence>
<dbReference type="GO" id="GO:0006672">
    <property type="term" value="P:ceramide metabolic process"/>
    <property type="evidence" value="ECO:0007669"/>
    <property type="project" value="InterPro"/>
</dbReference>
<keyword evidence="3" id="KW-0378">Hydrolase</keyword>
<keyword evidence="4 8" id="KW-1133">Transmembrane helix</keyword>
<feature type="signal peptide" evidence="9">
    <location>
        <begin position="1"/>
        <end position="27"/>
    </location>
</feature>
<dbReference type="GO" id="GO:0046872">
    <property type="term" value="F:metal ion binding"/>
    <property type="evidence" value="ECO:0007669"/>
    <property type="project" value="UniProtKB-KW"/>
</dbReference>
<evidence type="ECO:0000256" key="5">
    <source>
        <dbReference type="ARBA" id="ARBA00023136"/>
    </source>
</evidence>
<evidence type="ECO:0000256" key="2">
    <source>
        <dbReference type="ARBA" id="ARBA00022692"/>
    </source>
</evidence>
<keyword evidence="6" id="KW-0479">Metal-binding</keyword>
<evidence type="ECO:0000256" key="3">
    <source>
        <dbReference type="ARBA" id="ARBA00022801"/>
    </source>
</evidence>
<keyword evidence="7" id="KW-0862">Zinc</keyword>
<keyword evidence="2 8" id="KW-0812">Transmembrane</keyword>
<evidence type="ECO:0008006" key="12">
    <source>
        <dbReference type="Google" id="ProtNLM"/>
    </source>
</evidence>
<keyword evidence="9" id="KW-0732">Signal</keyword>
<dbReference type="InterPro" id="IPR008901">
    <property type="entry name" value="ACER"/>
</dbReference>
<evidence type="ECO:0000256" key="1">
    <source>
        <dbReference type="ARBA" id="ARBA00004141"/>
    </source>
</evidence>
<dbReference type="GO" id="GO:0016020">
    <property type="term" value="C:membrane"/>
    <property type="evidence" value="ECO:0007669"/>
    <property type="project" value="UniProtKB-SubCell"/>
</dbReference>
<comment type="subcellular location">
    <subcellularLocation>
        <location evidence="1">Membrane</location>
        <topology evidence="1">Multi-pass membrane protein</topology>
    </subcellularLocation>
</comment>
<feature type="transmembrane region" description="Helical" evidence="8">
    <location>
        <begin position="58"/>
        <end position="75"/>
    </location>
</feature>
<feature type="binding site" evidence="6">
    <location>
        <position position="56"/>
    </location>
    <ligand>
        <name>Ca(2+)</name>
        <dbReference type="ChEBI" id="CHEBI:29108"/>
    </ligand>
</feature>
<evidence type="ECO:0000313" key="11">
    <source>
        <dbReference type="Proteomes" id="UP000532373"/>
    </source>
</evidence>
<proteinExistence type="predicted"/>
<feature type="binding site" evidence="7">
    <location>
        <position position="226"/>
    </location>
    <ligand>
        <name>Zn(2+)</name>
        <dbReference type="ChEBI" id="CHEBI:29105"/>
        <note>catalytic</note>
    </ligand>
</feature>
<keyword evidence="6" id="KW-0106">Calcium</keyword>
<comment type="caution">
    <text evidence="10">The sequence shown here is derived from an EMBL/GenBank/DDBJ whole genome shotgun (WGS) entry which is preliminary data.</text>
</comment>
<feature type="transmembrane region" description="Helical" evidence="8">
    <location>
        <begin position="111"/>
        <end position="131"/>
    </location>
</feature>
<feature type="transmembrane region" description="Helical" evidence="8">
    <location>
        <begin position="225"/>
        <end position="244"/>
    </location>
</feature>
<evidence type="ECO:0000256" key="6">
    <source>
        <dbReference type="PIRSR" id="PIRSR608901-1"/>
    </source>
</evidence>
<evidence type="ECO:0000313" key="10">
    <source>
        <dbReference type="EMBL" id="MBB6467989.1"/>
    </source>
</evidence>
<feature type="transmembrane region" description="Helical" evidence="8">
    <location>
        <begin position="138"/>
        <end position="159"/>
    </location>
</feature>
<feature type="transmembrane region" description="Helical" evidence="8">
    <location>
        <begin position="87"/>
        <end position="105"/>
    </location>
</feature>
<feature type="chain" id="PRO_5034316478" description="Ceramidase" evidence="9">
    <location>
        <begin position="28"/>
        <end position="259"/>
    </location>
</feature>
<gene>
    <name evidence="10" type="ORF">HNQ96_003872</name>
</gene>
<feature type="transmembrane region" description="Helical" evidence="8">
    <location>
        <begin position="196"/>
        <end position="213"/>
    </location>
</feature>
<dbReference type="Proteomes" id="UP000532373">
    <property type="component" value="Unassembled WGS sequence"/>
</dbReference>
<dbReference type="AlphaFoldDB" id="A0A8E1WI30"/>
<dbReference type="Pfam" id="PF05875">
    <property type="entry name" value="Ceramidase"/>
    <property type="match status" value="1"/>
</dbReference>
<sequence>MTNFSRMLQVSAFAASATAGLTTAALAASGAHMGGGDWWAPLDHYCERVGTAFWAEPYNAWTNAAFLIAAGIILVRQRRLGWVDRPLTAMALLTGSVGVGSFSFHTTPNGLTLWADILPIALVIFSFFFLALRRFLGFGYITATLTTASLLMLTSHIGGLLKPILGASSPYSPGLIATFGVALAVPLLRRERMPRLLFAAGVAFSLALIFRMLDAPLCEAWPTGTHFLWHSLNGVALTLALLAAERGPSNEKKASLGVA</sequence>
<evidence type="ECO:0000256" key="4">
    <source>
        <dbReference type="ARBA" id="ARBA00022989"/>
    </source>
</evidence>
<organism evidence="10 11">
    <name type="scientific">Aminobacter carboxidus</name>
    <dbReference type="NCBI Taxonomy" id="376165"/>
    <lineage>
        <taxon>Bacteria</taxon>
        <taxon>Pseudomonadati</taxon>
        <taxon>Pseudomonadota</taxon>
        <taxon>Alphaproteobacteria</taxon>
        <taxon>Hyphomicrobiales</taxon>
        <taxon>Phyllobacteriaceae</taxon>
        <taxon>Aminobacter</taxon>
    </lineage>
</organism>
<dbReference type="RefSeq" id="WP_246470970.1">
    <property type="nucleotide sequence ID" value="NZ_JACHGI010000007.1"/>
</dbReference>
<dbReference type="EMBL" id="JACHGI010000007">
    <property type="protein sequence ID" value="MBB6467989.1"/>
    <property type="molecule type" value="Genomic_DNA"/>
</dbReference>
<comment type="cofactor">
    <cofactor evidence="7">
        <name>Zn(2+)</name>
        <dbReference type="ChEBI" id="CHEBI:29105"/>
    </cofactor>
</comment>
<protein>
    <recommendedName>
        <fullName evidence="12">Ceramidase</fullName>
    </recommendedName>
</protein>
<keyword evidence="5 8" id="KW-0472">Membrane</keyword>